<dbReference type="Proteomes" id="UP001222325">
    <property type="component" value="Unassembled WGS sequence"/>
</dbReference>
<dbReference type="AlphaFoldDB" id="A0AAD6UNV0"/>
<evidence type="ECO:0000313" key="2">
    <source>
        <dbReference type="EMBL" id="KAJ7103117.1"/>
    </source>
</evidence>
<accession>A0AAD6UNV0</accession>
<proteinExistence type="predicted"/>
<feature type="region of interest" description="Disordered" evidence="1">
    <location>
        <begin position="1"/>
        <end position="71"/>
    </location>
</feature>
<sequence length="449" mass="49519">MGELPLRMRPASEESKSGTYSRMKASLKSWSSSGQQSVHLKKPNPRIEVQKPRVAHGHRSRHPTAEARPGIMASARALGKKAYTRGTVDPTQVAVNRFGWPLSNSRNSGKKSYRTDSVPERPEASNNNQDRRPPPRARASFEVDLSPIIEDIHSFPSMGNASPNLDGSSVLDAERLDETRNGDHVEQEYQDRDSRNFDHMNLSGSFILQSTSYQSKRGQGSAENDSVPALVLTFPTPEPPMIPVFAQQSPFKVPKFITTTSSGRPSPAGSGQQFSVLSVPALPRCTHCGFGFGLNFHDLEAPLTRNPCRFCEPQWLACKMWYQARSNTLREPCAIRPAESNASSRAIVGELGLLVGSHGGLGIDVVHGPDKFTGADAQVAEKGYSRFSNVIIQDRTSRKSSAGAVWKKVTRLWAQERTADKSERVNADNLAAEPERPMRLDRRWVGPHT</sequence>
<name>A0AAD6UNV0_9AGAR</name>
<organism evidence="2 3">
    <name type="scientific">Mycena belliarum</name>
    <dbReference type="NCBI Taxonomy" id="1033014"/>
    <lineage>
        <taxon>Eukaryota</taxon>
        <taxon>Fungi</taxon>
        <taxon>Dikarya</taxon>
        <taxon>Basidiomycota</taxon>
        <taxon>Agaricomycotina</taxon>
        <taxon>Agaricomycetes</taxon>
        <taxon>Agaricomycetidae</taxon>
        <taxon>Agaricales</taxon>
        <taxon>Marasmiineae</taxon>
        <taxon>Mycenaceae</taxon>
        <taxon>Mycena</taxon>
    </lineage>
</organism>
<feature type="compositionally biased region" description="Basic and acidic residues" evidence="1">
    <location>
        <begin position="113"/>
        <end position="133"/>
    </location>
</feature>
<evidence type="ECO:0000313" key="3">
    <source>
        <dbReference type="Proteomes" id="UP001222325"/>
    </source>
</evidence>
<keyword evidence="3" id="KW-1185">Reference proteome</keyword>
<gene>
    <name evidence="2" type="ORF">B0H15DRAFT_811019</name>
</gene>
<feature type="region of interest" description="Disordered" evidence="1">
    <location>
        <begin position="99"/>
        <end position="138"/>
    </location>
</feature>
<feature type="compositionally biased region" description="Basic residues" evidence="1">
    <location>
        <begin position="53"/>
        <end position="62"/>
    </location>
</feature>
<dbReference type="EMBL" id="JARJCN010000002">
    <property type="protein sequence ID" value="KAJ7103117.1"/>
    <property type="molecule type" value="Genomic_DNA"/>
</dbReference>
<reference evidence="2" key="1">
    <citation type="submission" date="2023-03" db="EMBL/GenBank/DDBJ databases">
        <title>Massive genome expansion in bonnet fungi (Mycena s.s.) driven by repeated elements and novel gene families across ecological guilds.</title>
        <authorList>
            <consortium name="Lawrence Berkeley National Laboratory"/>
            <person name="Harder C.B."/>
            <person name="Miyauchi S."/>
            <person name="Viragh M."/>
            <person name="Kuo A."/>
            <person name="Thoen E."/>
            <person name="Andreopoulos B."/>
            <person name="Lu D."/>
            <person name="Skrede I."/>
            <person name="Drula E."/>
            <person name="Henrissat B."/>
            <person name="Morin E."/>
            <person name="Kohler A."/>
            <person name="Barry K."/>
            <person name="LaButti K."/>
            <person name="Morin E."/>
            <person name="Salamov A."/>
            <person name="Lipzen A."/>
            <person name="Mereny Z."/>
            <person name="Hegedus B."/>
            <person name="Baldrian P."/>
            <person name="Stursova M."/>
            <person name="Weitz H."/>
            <person name="Taylor A."/>
            <person name="Grigoriev I.V."/>
            <person name="Nagy L.G."/>
            <person name="Martin F."/>
            <person name="Kauserud H."/>
        </authorList>
    </citation>
    <scope>NUCLEOTIDE SEQUENCE</scope>
    <source>
        <strain evidence="2">CBHHK173m</strain>
    </source>
</reference>
<protein>
    <submittedName>
        <fullName evidence="2">Uncharacterized protein</fullName>
    </submittedName>
</protein>
<feature type="compositionally biased region" description="Low complexity" evidence="1">
    <location>
        <begin position="21"/>
        <end position="37"/>
    </location>
</feature>
<comment type="caution">
    <text evidence="2">The sequence shown here is derived from an EMBL/GenBank/DDBJ whole genome shotgun (WGS) entry which is preliminary data.</text>
</comment>
<evidence type="ECO:0000256" key="1">
    <source>
        <dbReference type="SAM" id="MobiDB-lite"/>
    </source>
</evidence>